<organism evidence="1 2">
    <name type="scientific">Pocillopora meandrina</name>
    <dbReference type="NCBI Taxonomy" id="46732"/>
    <lineage>
        <taxon>Eukaryota</taxon>
        <taxon>Metazoa</taxon>
        <taxon>Cnidaria</taxon>
        <taxon>Anthozoa</taxon>
        <taxon>Hexacorallia</taxon>
        <taxon>Scleractinia</taxon>
        <taxon>Astrocoeniina</taxon>
        <taxon>Pocilloporidae</taxon>
        <taxon>Pocillopora</taxon>
    </lineage>
</organism>
<evidence type="ECO:0000313" key="1">
    <source>
        <dbReference type="EMBL" id="CAH3108378.1"/>
    </source>
</evidence>
<dbReference type="EMBL" id="CALNXJ010000011">
    <property type="protein sequence ID" value="CAH3108378.1"/>
    <property type="molecule type" value="Genomic_DNA"/>
</dbReference>
<reference evidence="1 2" key="1">
    <citation type="submission" date="2022-05" db="EMBL/GenBank/DDBJ databases">
        <authorList>
            <consortium name="Genoscope - CEA"/>
            <person name="William W."/>
        </authorList>
    </citation>
    <scope>NUCLEOTIDE SEQUENCE [LARGE SCALE GENOMIC DNA]</scope>
</reference>
<gene>
    <name evidence="1" type="ORF">PMEA_00002518</name>
</gene>
<keyword evidence="2" id="KW-1185">Reference proteome</keyword>
<dbReference type="Proteomes" id="UP001159428">
    <property type="component" value="Unassembled WGS sequence"/>
</dbReference>
<name>A0AAU9W8W3_9CNID</name>
<protein>
    <submittedName>
        <fullName evidence="1">Uncharacterized protein</fullName>
    </submittedName>
</protein>
<accession>A0AAU9W8W3</accession>
<proteinExistence type="predicted"/>
<sequence>MPKLGSWTLYTYDLSFAGNSHLTRIIKMDATKYSNLVHYLRDKEYPEGASKREKGVLRRLSKQFTFDVQSGSLFYVDRGNDGLTFNRMVIQEEEKTRVFDECHSSPLRATLGGTTPYKKLRSATTGPLTTRILLN</sequence>
<evidence type="ECO:0000313" key="2">
    <source>
        <dbReference type="Proteomes" id="UP001159428"/>
    </source>
</evidence>
<comment type="caution">
    <text evidence="1">The sequence shown here is derived from an EMBL/GenBank/DDBJ whole genome shotgun (WGS) entry which is preliminary data.</text>
</comment>
<dbReference type="AlphaFoldDB" id="A0AAU9W8W3"/>